<evidence type="ECO:0000313" key="3">
    <source>
        <dbReference type="Proteomes" id="UP000507245"/>
    </source>
</evidence>
<gene>
    <name evidence="2" type="ORF">ORAREDHAP_LOCUS47567</name>
</gene>
<reference evidence="3" key="1">
    <citation type="journal article" date="2020" name="Genome Biol.">
        <title>Gamete binning: chromosome-level and haplotype-resolved genome assembly enabled by high-throughput single-cell sequencing of gamete genomes.</title>
        <authorList>
            <person name="Campoy J.A."/>
            <person name="Sun H."/>
            <person name="Goel M."/>
            <person name="Jiao W.-B."/>
            <person name="Folz-Donahue K."/>
            <person name="Wang N."/>
            <person name="Rubio M."/>
            <person name="Liu C."/>
            <person name="Kukat C."/>
            <person name="Ruiz D."/>
            <person name="Huettel B."/>
            <person name="Schneeberger K."/>
        </authorList>
    </citation>
    <scope>NUCLEOTIDE SEQUENCE [LARGE SCALE GENOMIC DNA]</scope>
    <source>
        <strain evidence="3">cv. Rojo Pasion</strain>
    </source>
</reference>
<evidence type="ECO:0000256" key="1">
    <source>
        <dbReference type="SAM" id="MobiDB-lite"/>
    </source>
</evidence>
<dbReference type="AlphaFoldDB" id="A0A6J5Y5G4"/>
<feature type="compositionally biased region" description="Gly residues" evidence="1">
    <location>
        <begin position="31"/>
        <end position="41"/>
    </location>
</feature>
<name>A0A6J5Y5G4_PRUAR</name>
<feature type="compositionally biased region" description="Basic and acidic residues" evidence="1">
    <location>
        <begin position="53"/>
        <end position="62"/>
    </location>
</feature>
<feature type="region of interest" description="Disordered" evidence="1">
    <location>
        <begin position="22"/>
        <end position="41"/>
    </location>
</feature>
<proteinExistence type="predicted"/>
<accession>A0A6J5Y5G4</accession>
<evidence type="ECO:0000313" key="2">
    <source>
        <dbReference type="EMBL" id="CAB4319832.1"/>
    </source>
</evidence>
<keyword evidence="3" id="KW-1185">Reference proteome</keyword>
<feature type="region of interest" description="Disordered" evidence="1">
    <location>
        <begin position="53"/>
        <end position="78"/>
    </location>
</feature>
<dbReference type="EMBL" id="CAEKKB010000008">
    <property type="protein sequence ID" value="CAB4319832.1"/>
    <property type="molecule type" value="Genomic_DNA"/>
</dbReference>
<organism evidence="2 3">
    <name type="scientific">Prunus armeniaca</name>
    <name type="common">Apricot</name>
    <name type="synonym">Armeniaca vulgaris</name>
    <dbReference type="NCBI Taxonomy" id="36596"/>
    <lineage>
        <taxon>Eukaryota</taxon>
        <taxon>Viridiplantae</taxon>
        <taxon>Streptophyta</taxon>
        <taxon>Embryophyta</taxon>
        <taxon>Tracheophyta</taxon>
        <taxon>Spermatophyta</taxon>
        <taxon>Magnoliopsida</taxon>
        <taxon>eudicotyledons</taxon>
        <taxon>Gunneridae</taxon>
        <taxon>Pentapetalae</taxon>
        <taxon>rosids</taxon>
        <taxon>fabids</taxon>
        <taxon>Rosales</taxon>
        <taxon>Rosaceae</taxon>
        <taxon>Amygdaloideae</taxon>
        <taxon>Amygdaleae</taxon>
        <taxon>Prunus</taxon>
    </lineage>
</organism>
<protein>
    <submittedName>
        <fullName evidence="2">Uncharacterized protein</fullName>
    </submittedName>
</protein>
<dbReference type="Proteomes" id="UP000507245">
    <property type="component" value="Unassembled WGS sequence"/>
</dbReference>
<sequence>MVVGAAAEVSVATTTVKMRRDGVADGHGNVEVGGDGGGRGGGSYTLLVLSRNKSEENDRRGLDQLARTMSSLSPLPVE</sequence>
<feature type="compositionally biased region" description="Polar residues" evidence="1">
    <location>
        <begin position="67"/>
        <end position="78"/>
    </location>
</feature>